<dbReference type="GO" id="GO:0016887">
    <property type="term" value="F:ATP hydrolysis activity"/>
    <property type="evidence" value="ECO:0007669"/>
    <property type="project" value="InterPro"/>
</dbReference>
<evidence type="ECO:0000256" key="8">
    <source>
        <dbReference type="SAM" id="Coils"/>
    </source>
</evidence>
<evidence type="ECO:0000256" key="7">
    <source>
        <dbReference type="ARBA" id="ARBA00023136"/>
    </source>
</evidence>
<dbReference type="GO" id="GO:0007031">
    <property type="term" value="P:peroxisome organization"/>
    <property type="evidence" value="ECO:0007669"/>
    <property type="project" value="TreeGrafter"/>
</dbReference>
<dbReference type="PROSITE" id="PS50929">
    <property type="entry name" value="ABC_TM1F"/>
    <property type="match status" value="1"/>
</dbReference>
<keyword evidence="6" id="KW-1133">Transmembrane helix</keyword>
<keyword evidence="8" id="KW-0175">Coiled coil</keyword>
<dbReference type="InParanoid" id="A0A316VKW4"/>
<dbReference type="Gene3D" id="1.20.1560.10">
    <property type="entry name" value="ABC transporter type 1, transmembrane domain"/>
    <property type="match status" value="1"/>
</dbReference>
<dbReference type="GO" id="GO:0005324">
    <property type="term" value="F:long-chain fatty acid transmembrane transporter activity"/>
    <property type="evidence" value="ECO:0007669"/>
    <property type="project" value="TreeGrafter"/>
</dbReference>
<gene>
    <name evidence="11" type="ORF">FA14DRAFT_159728</name>
</gene>
<dbReference type="AlphaFoldDB" id="A0A316VKW4"/>
<dbReference type="EMBL" id="KZ819602">
    <property type="protein sequence ID" value="PWN37904.1"/>
    <property type="molecule type" value="Genomic_DNA"/>
</dbReference>
<evidence type="ECO:0000256" key="3">
    <source>
        <dbReference type="ARBA" id="ARBA00022692"/>
    </source>
</evidence>
<evidence type="ECO:0000256" key="1">
    <source>
        <dbReference type="ARBA" id="ARBA00008575"/>
    </source>
</evidence>
<keyword evidence="4" id="KW-0547">Nucleotide-binding</keyword>
<sequence>MAIQSKPLSSNLAEWLSGGRAGLGKSSTRYGIVVILAVLIVLRRRLQGILRPAAAKKGKEVHGRSRPQVIRKQSSFAHKAKEDNSLLNELRSKAPATEEEMNAALEELYVENKDGSYDLLVPYRRRIARVSINETTQRTIDENYPFFAKQPPVLDKRKTRKTTSEGKDVEKSIDEKRLEEAKTLREEGGAAAASAKKVGVNKEFFRQLRAIFKVIVPHASSKEVFIFLLHTAFLVLRTYLSVLVARLDGRIVRDLVSANGKGFLKGLGLWFLLAVPSTYTNSMIRYLQSKLAIGFRTHMTRYVHDLYLNANANFYRVINLDARLDGADQFICTDVSKFCETLSALYSNVSKPTLDLIIFNYQLAQNLGMKGVLGLFGNYLLTGWILKKVTPAFGKLSAIEAKLEGDFRSAHARIITNAEEIAFYNGSKIEESILNRAYMRLIRHVNSIYKIRIAYNMTEDFVLKYCWSASGYIIIAAPLLFGYKKETSSAEKQLSEKPTNEGMASKTESYISNRRLLLSLADAGSRLMYSFKELNELAGYTSRVYTLISTLHLLERGQYQALPRPQGIPDDQRFYDMGNIQGRVLLGSDSVSFENVPIVAPAPGMERGGEELVRDLSLTINNGDHILITGPNGVGKTAIARVLAQLWPTFKGSLKLPADYDPFFLPQRPYLSAGSLREQVLYPTSYAEFIKSGRTDEDLLQILKDVHLAYLPDREGGWETRKEWKDVLSGGEKQRMGMARLFYHSPKFGVLDECTSAVSTDVEGLMYARAKEMGITLITISHRPSLFKYHDVLLRLHGEAGKWEIERLTTQDGQAKSFNDEIKDLEEKLRDVDQWKKRVNEIQGELSLSKA</sequence>
<comment type="similarity">
    <text evidence="1">Belongs to the ABC transporter superfamily. ABCD family. Peroxisomal fatty acyl CoA transporter (TC 3.A.1.203) subfamily.</text>
</comment>
<dbReference type="Pfam" id="PF06472">
    <property type="entry name" value="ABC_membrane_2"/>
    <property type="match status" value="1"/>
</dbReference>
<evidence type="ECO:0000256" key="4">
    <source>
        <dbReference type="ARBA" id="ARBA00022741"/>
    </source>
</evidence>
<evidence type="ECO:0000256" key="5">
    <source>
        <dbReference type="ARBA" id="ARBA00022840"/>
    </source>
</evidence>
<organism evidence="11 12">
    <name type="scientific">Meira miltonrushii</name>
    <dbReference type="NCBI Taxonomy" id="1280837"/>
    <lineage>
        <taxon>Eukaryota</taxon>
        <taxon>Fungi</taxon>
        <taxon>Dikarya</taxon>
        <taxon>Basidiomycota</taxon>
        <taxon>Ustilaginomycotina</taxon>
        <taxon>Exobasidiomycetes</taxon>
        <taxon>Exobasidiales</taxon>
        <taxon>Brachybasidiaceae</taxon>
        <taxon>Meira</taxon>
    </lineage>
</organism>
<dbReference type="OrthoDB" id="422637at2759"/>
<dbReference type="SUPFAM" id="SSF90123">
    <property type="entry name" value="ABC transporter transmembrane region"/>
    <property type="match status" value="1"/>
</dbReference>
<dbReference type="GO" id="GO:0140359">
    <property type="term" value="F:ABC-type transporter activity"/>
    <property type="evidence" value="ECO:0007669"/>
    <property type="project" value="InterPro"/>
</dbReference>
<dbReference type="Gene3D" id="3.40.50.300">
    <property type="entry name" value="P-loop containing nucleotide triphosphate hydrolases"/>
    <property type="match status" value="1"/>
</dbReference>
<dbReference type="InterPro" id="IPR017871">
    <property type="entry name" value="ABC_transporter-like_CS"/>
</dbReference>
<dbReference type="STRING" id="1280837.A0A316VKW4"/>
<dbReference type="RefSeq" id="XP_025358206.1">
    <property type="nucleotide sequence ID" value="XM_025498351.1"/>
</dbReference>
<evidence type="ECO:0000313" key="11">
    <source>
        <dbReference type="EMBL" id="PWN37904.1"/>
    </source>
</evidence>
<feature type="domain" description="ABC transporter" evidence="9">
    <location>
        <begin position="591"/>
        <end position="823"/>
    </location>
</feature>
<dbReference type="GO" id="GO:0006635">
    <property type="term" value="P:fatty acid beta-oxidation"/>
    <property type="evidence" value="ECO:0007669"/>
    <property type="project" value="TreeGrafter"/>
</dbReference>
<evidence type="ECO:0000313" key="12">
    <source>
        <dbReference type="Proteomes" id="UP000245771"/>
    </source>
</evidence>
<evidence type="ECO:0000259" key="9">
    <source>
        <dbReference type="PROSITE" id="PS50893"/>
    </source>
</evidence>
<dbReference type="InterPro" id="IPR011527">
    <property type="entry name" value="ABC1_TM_dom"/>
</dbReference>
<dbReference type="SUPFAM" id="SSF52540">
    <property type="entry name" value="P-loop containing nucleoside triphosphate hydrolases"/>
    <property type="match status" value="1"/>
</dbReference>
<keyword evidence="3" id="KW-0812">Transmembrane</keyword>
<dbReference type="GO" id="GO:0005778">
    <property type="term" value="C:peroxisomal membrane"/>
    <property type="evidence" value="ECO:0007669"/>
    <property type="project" value="TreeGrafter"/>
</dbReference>
<proteinExistence type="inferred from homology"/>
<dbReference type="PANTHER" id="PTHR11384">
    <property type="entry name" value="ATP-BINDING CASSETTE, SUB-FAMILY D MEMBER"/>
    <property type="match status" value="1"/>
</dbReference>
<dbReference type="GO" id="GO:0005524">
    <property type="term" value="F:ATP binding"/>
    <property type="evidence" value="ECO:0007669"/>
    <property type="project" value="UniProtKB-KW"/>
</dbReference>
<accession>A0A316VKW4</accession>
<dbReference type="InterPro" id="IPR050835">
    <property type="entry name" value="ABC_transporter_sub-D"/>
</dbReference>
<dbReference type="GO" id="GO:0015910">
    <property type="term" value="P:long-chain fatty acid import into peroxisome"/>
    <property type="evidence" value="ECO:0007669"/>
    <property type="project" value="TreeGrafter"/>
</dbReference>
<dbReference type="PROSITE" id="PS50893">
    <property type="entry name" value="ABC_TRANSPORTER_2"/>
    <property type="match status" value="1"/>
</dbReference>
<protein>
    <recommendedName>
        <fullName evidence="13">ABC transporter domain-containing protein</fullName>
    </recommendedName>
</protein>
<evidence type="ECO:0000256" key="6">
    <source>
        <dbReference type="ARBA" id="ARBA00022989"/>
    </source>
</evidence>
<dbReference type="GO" id="GO:0042760">
    <property type="term" value="P:very long-chain fatty acid catabolic process"/>
    <property type="evidence" value="ECO:0007669"/>
    <property type="project" value="TreeGrafter"/>
</dbReference>
<dbReference type="InterPro" id="IPR003593">
    <property type="entry name" value="AAA+_ATPase"/>
</dbReference>
<keyword evidence="5" id="KW-0067">ATP-binding</keyword>
<dbReference type="CDD" id="cd03223">
    <property type="entry name" value="ABCD_peroxisomal_ALDP"/>
    <property type="match status" value="1"/>
</dbReference>
<dbReference type="SMART" id="SM00382">
    <property type="entry name" value="AAA"/>
    <property type="match status" value="1"/>
</dbReference>
<reference evidence="11 12" key="1">
    <citation type="journal article" date="2018" name="Mol. Biol. Evol.">
        <title>Broad Genomic Sampling Reveals a Smut Pathogenic Ancestry of the Fungal Clade Ustilaginomycotina.</title>
        <authorList>
            <person name="Kijpornyongpan T."/>
            <person name="Mondo S.J."/>
            <person name="Barry K."/>
            <person name="Sandor L."/>
            <person name="Lee J."/>
            <person name="Lipzen A."/>
            <person name="Pangilinan J."/>
            <person name="LaButti K."/>
            <person name="Hainaut M."/>
            <person name="Henrissat B."/>
            <person name="Grigoriev I.V."/>
            <person name="Spatafora J.W."/>
            <person name="Aime M.C."/>
        </authorList>
    </citation>
    <scope>NUCLEOTIDE SEQUENCE [LARGE SCALE GENOMIC DNA]</scope>
    <source>
        <strain evidence="11 12">MCA 3882</strain>
    </source>
</reference>
<keyword evidence="12" id="KW-1185">Reference proteome</keyword>
<feature type="coiled-coil region" evidence="8">
    <location>
        <begin position="808"/>
        <end position="845"/>
    </location>
</feature>
<dbReference type="PROSITE" id="PS00211">
    <property type="entry name" value="ABC_TRANSPORTER_1"/>
    <property type="match status" value="1"/>
</dbReference>
<evidence type="ECO:0000259" key="10">
    <source>
        <dbReference type="PROSITE" id="PS50929"/>
    </source>
</evidence>
<dbReference type="InterPro" id="IPR003439">
    <property type="entry name" value="ABC_transporter-like_ATP-bd"/>
</dbReference>
<dbReference type="Pfam" id="PF00005">
    <property type="entry name" value="ABC_tran"/>
    <property type="match status" value="1"/>
</dbReference>
<dbReference type="GeneID" id="37020132"/>
<dbReference type="Proteomes" id="UP000245771">
    <property type="component" value="Unassembled WGS sequence"/>
</dbReference>
<evidence type="ECO:0000256" key="2">
    <source>
        <dbReference type="ARBA" id="ARBA00022448"/>
    </source>
</evidence>
<feature type="domain" description="ABC transmembrane type-1" evidence="10">
    <location>
        <begin position="228"/>
        <end position="462"/>
    </location>
</feature>
<evidence type="ECO:0008006" key="13">
    <source>
        <dbReference type="Google" id="ProtNLM"/>
    </source>
</evidence>
<keyword evidence="2" id="KW-0813">Transport</keyword>
<dbReference type="InterPro" id="IPR036640">
    <property type="entry name" value="ABC1_TM_sf"/>
</dbReference>
<dbReference type="InterPro" id="IPR027417">
    <property type="entry name" value="P-loop_NTPase"/>
</dbReference>
<name>A0A316VKW4_9BASI</name>
<dbReference type="PANTHER" id="PTHR11384:SF67">
    <property type="entry name" value="ATP-BINDING CASSETTE SUB-FAMILY D MEMBER 1"/>
    <property type="match status" value="1"/>
</dbReference>
<keyword evidence="7" id="KW-0472">Membrane</keyword>